<dbReference type="PANTHER" id="PTHR21450">
    <property type="entry name" value="PROTEIN ALTERED PHOSPHATE STARVATION RESPONSE 1"/>
    <property type="match status" value="1"/>
</dbReference>
<dbReference type="InterPro" id="IPR006868">
    <property type="entry name" value="DUF630"/>
</dbReference>
<feature type="compositionally biased region" description="Polar residues" evidence="1">
    <location>
        <begin position="315"/>
        <end position="325"/>
    </location>
</feature>
<dbReference type="OrthoDB" id="658187at2759"/>
<feature type="region of interest" description="Disordered" evidence="1">
    <location>
        <begin position="238"/>
        <end position="260"/>
    </location>
</feature>
<comment type="caution">
    <text evidence="3">The sequence shown here is derived from an EMBL/GenBank/DDBJ whole genome shotgun (WGS) entry which is preliminary data.</text>
</comment>
<proteinExistence type="predicted"/>
<reference evidence="3" key="2">
    <citation type="submission" date="2021-02" db="EMBL/GenBank/DDBJ databases">
        <authorList>
            <person name="Kimball J.A."/>
            <person name="Haas M.W."/>
            <person name="Macchietto M."/>
            <person name="Kono T."/>
            <person name="Duquette J."/>
            <person name="Shao M."/>
        </authorList>
    </citation>
    <scope>NUCLEOTIDE SEQUENCE</scope>
    <source>
        <tissue evidence="3">Fresh leaf tissue</tissue>
    </source>
</reference>
<sequence length="325" mass="34909">MGCGQSKMPQGDGAAVALCRDRSALLAEAIRHRYALADAHRAYACSLREAGAALHDFLRGVQELTPPPEPAVAEPPRAEEGGLAPRRRPPSGGSRRGQTGRRRWPHTFPLGRRGGGLRWRAYPFPPDDEAEPPLPRLEPFPHAAPAPPPVAPTYGSVYAPLYSYGSGETYGNGVDIGDYSQSFFSISYARSQPPPPSVSCEHRLQAANATVHYYPGGGAAGPPLPGSYYGGYPYQNPQGSGAPQVSASSIDGAAPPSPPRVSTWDFLNPFESVESYYQEQPSALAAYIPSRSSKDVREEEEIPELEHDEVDKVTNEASSVDNDDV</sequence>
<keyword evidence="4" id="KW-1185">Reference proteome</keyword>
<organism evidence="3 4">
    <name type="scientific">Zizania palustris</name>
    <name type="common">Northern wild rice</name>
    <dbReference type="NCBI Taxonomy" id="103762"/>
    <lineage>
        <taxon>Eukaryota</taxon>
        <taxon>Viridiplantae</taxon>
        <taxon>Streptophyta</taxon>
        <taxon>Embryophyta</taxon>
        <taxon>Tracheophyta</taxon>
        <taxon>Spermatophyta</taxon>
        <taxon>Magnoliopsida</taxon>
        <taxon>Liliopsida</taxon>
        <taxon>Poales</taxon>
        <taxon>Poaceae</taxon>
        <taxon>BOP clade</taxon>
        <taxon>Oryzoideae</taxon>
        <taxon>Oryzeae</taxon>
        <taxon>Zizaniinae</taxon>
        <taxon>Zizania</taxon>
    </lineage>
</organism>
<dbReference type="PANTHER" id="PTHR21450:SF48">
    <property type="entry name" value="OS08G0551200 PROTEIN"/>
    <property type="match status" value="1"/>
</dbReference>
<gene>
    <name evidence="3" type="ORF">GUJ93_ZPchr0008g12199</name>
</gene>
<accession>A0A8J5VI44</accession>
<feature type="region of interest" description="Disordered" evidence="1">
    <location>
        <begin position="62"/>
        <end position="108"/>
    </location>
</feature>
<evidence type="ECO:0000259" key="2">
    <source>
        <dbReference type="Pfam" id="PF04783"/>
    </source>
</evidence>
<feature type="region of interest" description="Disordered" evidence="1">
    <location>
        <begin position="287"/>
        <end position="325"/>
    </location>
</feature>
<dbReference type="AlphaFoldDB" id="A0A8J5VI44"/>
<evidence type="ECO:0000313" key="3">
    <source>
        <dbReference type="EMBL" id="KAG8048228.1"/>
    </source>
</evidence>
<name>A0A8J5VI44_ZIZPA</name>
<protein>
    <recommendedName>
        <fullName evidence="2">DUF630 domain-containing protein</fullName>
    </recommendedName>
</protein>
<feature type="domain" description="DUF630" evidence="2">
    <location>
        <begin position="1"/>
        <end position="59"/>
    </location>
</feature>
<evidence type="ECO:0000313" key="4">
    <source>
        <dbReference type="Proteomes" id="UP000729402"/>
    </source>
</evidence>
<reference evidence="3" key="1">
    <citation type="journal article" date="2021" name="bioRxiv">
        <title>Whole Genome Assembly and Annotation of Northern Wild Rice, Zizania palustris L., Supports a Whole Genome Duplication in the Zizania Genus.</title>
        <authorList>
            <person name="Haas M."/>
            <person name="Kono T."/>
            <person name="Macchietto M."/>
            <person name="Millas R."/>
            <person name="McGilp L."/>
            <person name="Shao M."/>
            <person name="Duquette J."/>
            <person name="Hirsch C.N."/>
            <person name="Kimball J."/>
        </authorList>
    </citation>
    <scope>NUCLEOTIDE SEQUENCE</scope>
    <source>
        <tissue evidence="3">Fresh leaf tissue</tissue>
    </source>
</reference>
<dbReference type="EMBL" id="JAAALK010000290">
    <property type="protein sequence ID" value="KAG8048228.1"/>
    <property type="molecule type" value="Genomic_DNA"/>
</dbReference>
<dbReference type="Pfam" id="PF04783">
    <property type="entry name" value="DUF630"/>
    <property type="match status" value="1"/>
</dbReference>
<feature type="compositionally biased region" description="Acidic residues" evidence="1">
    <location>
        <begin position="298"/>
        <end position="308"/>
    </location>
</feature>
<evidence type="ECO:0000256" key="1">
    <source>
        <dbReference type="SAM" id="MobiDB-lite"/>
    </source>
</evidence>
<dbReference type="Proteomes" id="UP000729402">
    <property type="component" value="Unassembled WGS sequence"/>
</dbReference>